<dbReference type="GO" id="GO:0005201">
    <property type="term" value="F:extracellular matrix structural constituent"/>
    <property type="evidence" value="ECO:0007669"/>
    <property type="project" value="InterPro"/>
</dbReference>
<comment type="caution">
    <text evidence="6">The sequence shown here is derived from an EMBL/GenBank/DDBJ whole genome shotgun (WGS) entry which is preliminary data.</text>
</comment>
<feature type="non-terminal residue" evidence="6">
    <location>
        <position position="155"/>
    </location>
</feature>
<dbReference type="Pfam" id="PF01410">
    <property type="entry name" value="COLFI"/>
    <property type="match status" value="1"/>
</dbReference>
<dbReference type="SMART" id="SM00038">
    <property type="entry name" value="COLFI"/>
    <property type="match status" value="1"/>
</dbReference>
<protein>
    <submittedName>
        <fullName evidence="6">CO1A1 protein</fullName>
    </submittedName>
</protein>
<name>A0A7K7GJ75_ERIRU</name>
<evidence type="ECO:0000256" key="1">
    <source>
        <dbReference type="ARBA" id="ARBA00004613"/>
    </source>
</evidence>
<feature type="domain" description="Fibrillar collagen NC1" evidence="5">
    <location>
        <begin position="1"/>
        <end position="155"/>
    </location>
</feature>
<evidence type="ECO:0000259" key="5">
    <source>
        <dbReference type="PROSITE" id="PS51461"/>
    </source>
</evidence>
<evidence type="ECO:0000313" key="6">
    <source>
        <dbReference type="EMBL" id="NWY69749.1"/>
    </source>
</evidence>
<evidence type="ECO:0000256" key="2">
    <source>
        <dbReference type="ARBA" id="ARBA00022525"/>
    </source>
</evidence>
<evidence type="ECO:0000313" key="7">
    <source>
        <dbReference type="Proteomes" id="UP000529965"/>
    </source>
</evidence>
<dbReference type="PROSITE" id="PS51461">
    <property type="entry name" value="NC1_FIB"/>
    <property type="match status" value="1"/>
</dbReference>
<reference evidence="6 7" key="1">
    <citation type="submission" date="2019-09" db="EMBL/GenBank/DDBJ databases">
        <title>Bird 10,000 Genomes (B10K) Project - Family phase.</title>
        <authorList>
            <person name="Zhang G."/>
        </authorList>
    </citation>
    <scope>NUCLEOTIDE SEQUENCE [LARGE SCALE GENOMIC DNA]</scope>
    <source>
        <strain evidence="6">OUT-0015</strain>
        <tissue evidence="6">Blood</tissue>
    </source>
</reference>
<dbReference type="GO" id="GO:0005581">
    <property type="term" value="C:collagen trimer"/>
    <property type="evidence" value="ECO:0007669"/>
    <property type="project" value="UniProtKB-KW"/>
</dbReference>
<evidence type="ECO:0000256" key="4">
    <source>
        <dbReference type="SAM" id="MobiDB-lite"/>
    </source>
</evidence>
<feature type="region of interest" description="Disordered" evidence="4">
    <location>
        <begin position="1"/>
        <end position="36"/>
    </location>
</feature>
<dbReference type="InterPro" id="IPR000885">
    <property type="entry name" value="Fib_collagen_C"/>
</dbReference>
<dbReference type="Gene3D" id="2.60.120.1000">
    <property type="match status" value="1"/>
</dbReference>
<dbReference type="Proteomes" id="UP000529965">
    <property type="component" value="Unassembled WGS sequence"/>
</dbReference>
<gene>
    <name evidence="6" type="primary">Col1a1_0</name>
    <name evidence="6" type="ORF">ERIRUB_R15138</name>
</gene>
<proteinExistence type="predicted"/>
<organism evidence="6 7">
    <name type="scientific">Erithacus rubecula</name>
    <name type="common">European robin</name>
    <dbReference type="NCBI Taxonomy" id="37610"/>
    <lineage>
        <taxon>Eukaryota</taxon>
        <taxon>Metazoa</taxon>
        <taxon>Chordata</taxon>
        <taxon>Craniata</taxon>
        <taxon>Vertebrata</taxon>
        <taxon>Euteleostomi</taxon>
        <taxon>Archelosauria</taxon>
        <taxon>Archosauria</taxon>
        <taxon>Dinosauria</taxon>
        <taxon>Saurischia</taxon>
        <taxon>Theropoda</taxon>
        <taxon>Coelurosauria</taxon>
        <taxon>Aves</taxon>
        <taxon>Neognathae</taxon>
        <taxon>Neoaves</taxon>
        <taxon>Telluraves</taxon>
        <taxon>Australaves</taxon>
        <taxon>Passeriformes</taxon>
        <taxon>Turdidae</taxon>
        <taxon>Erithacus</taxon>
    </lineage>
</organism>
<comment type="subcellular location">
    <subcellularLocation>
        <location evidence="1">Secreted</location>
    </subcellularLocation>
</comment>
<accession>A0A7K7GJ75</accession>
<sequence>PCSGGSAPRDGTAARSCSASAGRVYPGGAEPPGAAPSVCPVSPQLEYGGSAVQLRFLRLHSRRAAQSLRYSCRAAPERRPPRPRTDILFLADSRDHSYAASLQGCLPDNESSISDTIFQFSTEELWLLPLRDLAVSHSGDASHQFGFTVGPVCFS</sequence>
<keyword evidence="2" id="KW-0964">Secreted</keyword>
<evidence type="ECO:0000256" key="3">
    <source>
        <dbReference type="ARBA" id="ARBA00023119"/>
    </source>
</evidence>
<feature type="non-terminal residue" evidence="6">
    <location>
        <position position="1"/>
    </location>
</feature>
<keyword evidence="7" id="KW-1185">Reference proteome</keyword>
<dbReference type="AlphaFoldDB" id="A0A7K7GJ75"/>
<dbReference type="GO" id="GO:0005576">
    <property type="term" value="C:extracellular region"/>
    <property type="evidence" value="ECO:0007669"/>
    <property type="project" value="UniProtKB-SubCell"/>
</dbReference>
<keyword evidence="3" id="KW-0176">Collagen</keyword>
<feature type="compositionally biased region" description="Low complexity" evidence="4">
    <location>
        <begin position="26"/>
        <end position="36"/>
    </location>
</feature>
<dbReference type="EMBL" id="VZSK01001191">
    <property type="protein sequence ID" value="NWY69749.1"/>
    <property type="molecule type" value="Genomic_DNA"/>
</dbReference>